<dbReference type="Gene3D" id="1.10.357.10">
    <property type="entry name" value="Tetracycline Repressor, domain 2"/>
    <property type="match status" value="1"/>
</dbReference>
<keyword evidence="7" id="KW-1185">Reference proteome</keyword>
<feature type="DNA-binding region" description="H-T-H motif" evidence="4">
    <location>
        <begin position="8"/>
        <end position="27"/>
    </location>
</feature>
<dbReference type="PANTHER" id="PTHR30055">
    <property type="entry name" value="HTH-TYPE TRANSCRIPTIONAL REGULATOR RUTR"/>
    <property type="match status" value="1"/>
</dbReference>
<evidence type="ECO:0000313" key="7">
    <source>
        <dbReference type="Proteomes" id="UP000018733"/>
    </source>
</evidence>
<keyword evidence="2 4" id="KW-0238">DNA-binding</keyword>
<evidence type="ECO:0000259" key="5">
    <source>
        <dbReference type="PROSITE" id="PS50977"/>
    </source>
</evidence>
<dbReference type="Proteomes" id="UP000018733">
    <property type="component" value="Unassembled WGS sequence"/>
</dbReference>
<name>V8QQ00_9BURK</name>
<dbReference type="HOGENOM" id="CLU_069356_38_3_4"/>
<feature type="domain" description="HTH tetR-type" evidence="5">
    <location>
        <begin position="1"/>
        <end position="45"/>
    </location>
</feature>
<dbReference type="PATRIC" id="fig|1424334.3.peg.3497"/>
<comment type="caution">
    <text evidence="6">The sequence shown here is derived from an EMBL/GenBank/DDBJ whole genome shotgun (WGS) entry which is preliminary data.</text>
</comment>
<evidence type="ECO:0000256" key="3">
    <source>
        <dbReference type="ARBA" id="ARBA00023163"/>
    </source>
</evidence>
<evidence type="ECO:0000313" key="6">
    <source>
        <dbReference type="EMBL" id="ETF01059.1"/>
    </source>
</evidence>
<dbReference type="SUPFAM" id="SSF46689">
    <property type="entry name" value="Homeodomain-like"/>
    <property type="match status" value="1"/>
</dbReference>
<gene>
    <name evidence="6" type="ORF">W822_17405</name>
</gene>
<sequence>MLENPAATLQELARALGVSKATLYRFCPTRDQLVERLMEHATRSLSQAIRSAELGRDPPLEALRRLTVKSLENQELTLFLTFFWRPGASIEEQAYTDWMTALDAFFLRGQQAGVFRIDISAAAMTELWISILIGLQDAERRGRVARVGLPALFELSFLHGTTQV</sequence>
<dbReference type="STRING" id="1424334.W822_17405"/>
<dbReference type="GO" id="GO:0000976">
    <property type="term" value="F:transcription cis-regulatory region binding"/>
    <property type="evidence" value="ECO:0007669"/>
    <property type="project" value="TreeGrafter"/>
</dbReference>
<dbReference type="SUPFAM" id="SSF48498">
    <property type="entry name" value="Tetracyclin repressor-like, C-terminal domain"/>
    <property type="match status" value="1"/>
</dbReference>
<dbReference type="PANTHER" id="PTHR30055:SF234">
    <property type="entry name" value="HTH-TYPE TRANSCRIPTIONAL REGULATOR BETI"/>
    <property type="match status" value="1"/>
</dbReference>
<dbReference type="PROSITE" id="PS50977">
    <property type="entry name" value="HTH_TETR_2"/>
    <property type="match status" value="1"/>
</dbReference>
<protein>
    <submittedName>
        <fullName evidence="6">LacI family transcriptional regulator</fullName>
    </submittedName>
</protein>
<dbReference type="InterPro" id="IPR036271">
    <property type="entry name" value="Tet_transcr_reg_TetR-rel_C_sf"/>
</dbReference>
<dbReference type="eggNOG" id="COG1309">
    <property type="taxonomic scope" value="Bacteria"/>
</dbReference>
<evidence type="ECO:0000256" key="2">
    <source>
        <dbReference type="ARBA" id="ARBA00023125"/>
    </source>
</evidence>
<organism evidence="6 7">
    <name type="scientific">Advenella kashmirensis W13003</name>
    <dbReference type="NCBI Taxonomy" id="1424334"/>
    <lineage>
        <taxon>Bacteria</taxon>
        <taxon>Pseudomonadati</taxon>
        <taxon>Pseudomonadota</taxon>
        <taxon>Betaproteobacteria</taxon>
        <taxon>Burkholderiales</taxon>
        <taxon>Alcaligenaceae</taxon>
    </lineage>
</organism>
<dbReference type="Pfam" id="PF00440">
    <property type="entry name" value="TetR_N"/>
    <property type="match status" value="1"/>
</dbReference>
<dbReference type="GO" id="GO:0003700">
    <property type="term" value="F:DNA-binding transcription factor activity"/>
    <property type="evidence" value="ECO:0007669"/>
    <property type="project" value="TreeGrafter"/>
</dbReference>
<dbReference type="InterPro" id="IPR009057">
    <property type="entry name" value="Homeodomain-like_sf"/>
</dbReference>
<dbReference type="EMBL" id="AYXT01000012">
    <property type="protein sequence ID" value="ETF01059.1"/>
    <property type="molecule type" value="Genomic_DNA"/>
</dbReference>
<keyword evidence="3" id="KW-0804">Transcription</keyword>
<proteinExistence type="predicted"/>
<dbReference type="InterPro" id="IPR050109">
    <property type="entry name" value="HTH-type_TetR-like_transc_reg"/>
</dbReference>
<evidence type="ECO:0000256" key="4">
    <source>
        <dbReference type="PROSITE-ProRule" id="PRU00335"/>
    </source>
</evidence>
<dbReference type="AlphaFoldDB" id="V8QQ00"/>
<dbReference type="InterPro" id="IPR001647">
    <property type="entry name" value="HTH_TetR"/>
</dbReference>
<keyword evidence="1" id="KW-0805">Transcription regulation</keyword>
<evidence type="ECO:0000256" key="1">
    <source>
        <dbReference type="ARBA" id="ARBA00023015"/>
    </source>
</evidence>
<reference evidence="6 7" key="1">
    <citation type="journal article" date="2014" name="Genome Announc.">
        <title>Draft Genome Sequence of Advenella kashmirensis Strain W13003, a Polycyclic Aromatic Hydrocarbon-Degrading Bacterium.</title>
        <authorList>
            <person name="Wang X."/>
            <person name="Jin D."/>
            <person name="Zhou L."/>
            <person name="Wu L."/>
            <person name="An W."/>
            <person name="Zhao L."/>
        </authorList>
    </citation>
    <scope>NUCLEOTIDE SEQUENCE [LARGE SCALE GENOMIC DNA]</scope>
    <source>
        <strain evidence="6 7">W13003</strain>
    </source>
</reference>
<accession>V8QQ00</accession>